<feature type="compositionally biased region" description="Basic residues" evidence="6">
    <location>
        <begin position="390"/>
        <end position="399"/>
    </location>
</feature>
<dbReference type="Pfam" id="PF14659">
    <property type="entry name" value="Phage_int_SAM_3"/>
    <property type="match status" value="1"/>
</dbReference>
<dbReference type="GO" id="GO:0015074">
    <property type="term" value="P:DNA integration"/>
    <property type="evidence" value="ECO:0007669"/>
    <property type="project" value="UniProtKB-KW"/>
</dbReference>
<dbReference type="GO" id="GO:0006310">
    <property type="term" value="P:DNA recombination"/>
    <property type="evidence" value="ECO:0007669"/>
    <property type="project" value="UniProtKB-KW"/>
</dbReference>
<keyword evidence="3 5" id="KW-0238">DNA-binding</keyword>
<dbReference type="PANTHER" id="PTHR30629:SF2">
    <property type="entry name" value="PROPHAGE INTEGRASE INTS-RELATED"/>
    <property type="match status" value="1"/>
</dbReference>
<evidence type="ECO:0000256" key="3">
    <source>
        <dbReference type="ARBA" id="ARBA00023125"/>
    </source>
</evidence>
<gene>
    <name evidence="9" type="ORF">EBO15_14250</name>
</gene>
<dbReference type="OrthoDB" id="3175606at2"/>
<dbReference type="InterPro" id="IPR050808">
    <property type="entry name" value="Phage_Integrase"/>
</dbReference>
<evidence type="ECO:0000313" key="10">
    <source>
        <dbReference type="Proteomes" id="UP000282674"/>
    </source>
</evidence>
<protein>
    <submittedName>
        <fullName evidence="9">Site-specific integrase</fullName>
    </submittedName>
</protein>
<evidence type="ECO:0000313" key="9">
    <source>
        <dbReference type="EMBL" id="RMI44077.1"/>
    </source>
</evidence>
<keyword evidence="2" id="KW-0229">DNA integration</keyword>
<dbReference type="GO" id="GO:0003677">
    <property type="term" value="F:DNA binding"/>
    <property type="evidence" value="ECO:0007669"/>
    <property type="project" value="UniProtKB-UniRule"/>
</dbReference>
<dbReference type="PANTHER" id="PTHR30629">
    <property type="entry name" value="PROPHAGE INTEGRASE"/>
    <property type="match status" value="1"/>
</dbReference>
<dbReference type="InterPro" id="IPR011010">
    <property type="entry name" value="DNA_brk_join_enz"/>
</dbReference>
<dbReference type="EMBL" id="RFFG01000021">
    <property type="protein sequence ID" value="RMI44077.1"/>
    <property type="molecule type" value="Genomic_DNA"/>
</dbReference>
<sequence length="405" mass="45435">MIGKYEATIYEEGNGYTGAISLGFLPDGRRNRAKRKGRTKDIVKAKLKKLADELEAGVTSAESYTVTDAVRDWLDKGLKDRDPDTVTTNRILAEKHIIPNIGKAKLTKLRADDVDEWLDGLTDKLSTRTLLGVHSILKRSIRQAQARDKVIRNVAELVTTPKGKVGRPSKSLTLEQAKAVLKAAESSELHAYIVLSLMTGVRTEEARALRWMHVLAWDAKAKEWRPVAEAGFNRKRFAIYVWRSVRKHGDTKTRKSRRTLEIPKGVADALKVQHTRQAKWKLKAGEDWQDDNLVFCTRSGRPLDAGNVRRAFRAVTRRADIGEDWVPRELRHSFVSIMSDSGVPIETIADLVGHAGTSVTEKVYRHQLKPVITQGAQTMHGIFGDAPEKKARRSQRRRPASVTSA</sequence>
<evidence type="ECO:0000256" key="1">
    <source>
        <dbReference type="ARBA" id="ARBA00008857"/>
    </source>
</evidence>
<reference evidence="9 10" key="1">
    <citation type="submission" date="2018-10" db="EMBL/GenBank/DDBJ databases">
        <title>Isolation from soil.</title>
        <authorList>
            <person name="Hu J."/>
        </authorList>
    </citation>
    <scope>NUCLEOTIDE SEQUENCE [LARGE SCALE GENOMIC DNA]</scope>
    <source>
        <strain evidence="9 10">NEAU-Ht49</strain>
    </source>
</reference>
<evidence type="ECO:0000256" key="5">
    <source>
        <dbReference type="PROSITE-ProRule" id="PRU01248"/>
    </source>
</evidence>
<dbReference type="PROSITE" id="PS51900">
    <property type="entry name" value="CB"/>
    <property type="match status" value="1"/>
</dbReference>
<dbReference type="InterPro" id="IPR004107">
    <property type="entry name" value="Integrase_SAM-like_N"/>
</dbReference>
<feature type="domain" description="Core-binding (CB)" evidence="8">
    <location>
        <begin position="64"/>
        <end position="145"/>
    </location>
</feature>
<evidence type="ECO:0000256" key="2">
    <source>
        <dbReference type="ARBA" id="ARBA00022908"/>
    </source>
</evidence>
<organism evidence="9 10">
    <name type="scientific">Actinomadura harenae</name>
    <dbReference type="NCBI Taxonomy" id="2483351"/>
    <lineage>
        <taxon>Bacteria</taxon>
        <taxon>Bacillati</taxon>
        <taxon>Actinomycetota</taxon>
        <taxon>Actinomycetes</taxon>
        <taxon>Streptosporangiales</taxon>
        <taxon>Thermomonosporaceae</taxon>
        <taxon>Actinomadura</taxon>
    </lineage>
</organism>
<name>A0A3M2M389_9ACTN</name>
<keyword evidence="4" id="KW-0233">DNA recombination</keyword>
<dbReference type="Gene3D" id="1.10.150.130">
    <property type="match status" value="1"/>
</dbReference>
<feature type="domain" description="Tyr recombinase" evidence="7">
    <location>
        <begin position="167"/>
        <end position="377"/>
    </location>
</feature>
<proteinExistence type="inferred from homology"/>
<accession>A0A3M2M389</accession>
<dbReference type="InterPro" id="IPR010998">
    <property type="entry name" value="Integrase_recombinase_N"/>
</dbReference>
<dbReference type="InterPro" id="IPR002104">
    <property type="entry name" value="Integrase_catalytic"/>
</dbReference>
<evidence type="ECO:0000256" key="6">
    <source>
        <dbReference type="SAM" id="MobiDB-lite"/>
    </source>
</evidence>
<keyword evidence="10" id="KW-1185">Reference proteome</keyword>
<dbReference type="AlphaFoldDB" id="A0A3M2M389"/>
<dbReference type="Pfam" id="PF00589">
    <property type="entry name" value="Phage_integrase"/>
    <property type="match status" value="1"/>
</dbReference>
<dbReference type="Proteomes" id="UP000282674">
    <property type="component" value="Unassembled WGS sequence"/>
</dbReference>
<dbReference type="SUPFAM" id="SSF56349">
    <property type="entry name" value="DNA breaking-rejoining enzymes"/>
    <property type="match status" value="1"/>
</dbReference>
<evidence type="ECO:0000259" key="7">
    <source>
        <dbReference type="PROSITE" id="PS51898"/>
    </source>
</evidence>
<feature type="region of interest" description="Disordered" evidence="6">
    <location>
        <begin position="379"/>
        <end position="405"/>
    </location>
</feature>
<evidence type="ECO:0000256" key="4">
    <source>
        <dbReference type="ARBA" id="ARBA00023172"/>
    </source>
</evidence>
<comment type="similarity">
    <text evidence="1">Belongs to the 'phage' integrase family.</text>
</comment>
<dbReference type="Gene3D" id="1.10.443.10">
    <property type="entry name" value="Intergrase catalytic core"/>
    <property type="match status" value="1"/>
</dbReference>
<comment type="caution">
    <text evidence="9">The sequence shown here is derived from an EMBL/GenBank/DDBJ whole genome shotgun (WGS) entry which is preliminary data.</text>
</comment>
<dbReference type="InterPro" id="IPR044068">
    <property type="entry name" value="CB"/>
</dbReference>
<evidence type="ECO:0000259" key="8">
    <source>
        <dbReference type="PROSITE" id="PS51900"/>
    </source>
</evidence>
<dbReference type="InterPro" id="IPR013762">
    <property type="entry name" value="Integrase-like_cat_sf"/>
</dbReference>
<dbReference type="CDD" id="cd01189">
    <property type="entry name" value="INT_ICEBs1_C_like"/>
    <property type="match status" value="1"/>
</dbReference>
<dbReference type="PROSITE" id="PS51898">
    <property type="entry name" value="TYR_RECOMBINASE"/>
    <property type="match status" value="1"/>
</dbReference>